<gene>
    <name evidence="1" type="ORF">Micbo1qcDRAFT_167673</name>
</gene>
<dbReference type="AlphaFoldDB" id="A0A136IRI1"/>
<reference evidence="2" key="1">
    <citation type="submission" date="2016-02" db="EMBL/GenBank/DDBJ databases">
        <title>Draft genome sequence of Microdochium bolleyi, a fungal endophyte of beachgrass.</title>
        <authorList>
            <consortium name="DOE Joint Genome Institute"/>
            <person name="David A.S."/>
            <person name="May G."/>
            <person name="Haridas S."/>
            <person name="Lim J."/>
            <person name="Wang M."/>
            <person name="Labutti K."/>
            <person name="Lipzen A."/>
            <person name="Barry K."/>
            <person name="Grigoriev I.V."/>
        </authorList>
    </citation>
    <scope>NUCLEOTIDE SEQUENCE [LARGE SCALE GENOMIC DNA]</scope>
    <source>
        <strain evidence="2">J235TASD1</strain>
    </source>
</reference>
<dbReference type="InParanoid" id="A0A136IRI1"/>
<evidence type="ECO:0000313" key="1">
    <source>
        <dbReference type="EMBL" id="KXJ87319.1"/>
    </source>
</evidence>
<feature type="non-terminal residue" evidence="1">
    <location>
        <position position="80"/>
    </location>
</feature>
<dbReference type="EMBL" id="KQ964263">
    <property type="protein sequence ID" value="KXJ87319.1"/>
    <property type="molecule type" value="Genomic_DNA"/>
</dbReference>
<dbReference type="Proteomes" id="UP000070501">
    <property type="component" value="Unassembled WGS sequence"/>
</dbReference>
<protein>
    <submittedName>
        <fullName evidence="1">Uncharacterized protein</fullName>
    </submittedName>
</protein>
<organism evidence="1 2">
    <name type="scientific">Microdochium bolleyi</name>
    <dbReference type="NCBI Taxonomy" id="196109"/>
    <lineage>
        <taxon>Eukaryota</taxon>
        <taxon>Fungi</taxon>
        <taxon>Dikarya</taxon>
        <taxon>Ascomycota</taxon>
        <taxon>Pezizomycotina</taxon>
        <taxon>Sordariomycetes</taxon>
        <taxon>Xylariomycetidae</taxon>
        <taxon>Xylariales</taxon>
        <taxon>Microdochiaceae</taxon>
        <taxon>Microdochium</taxon>
    </lineage>
</organism>
<keyword evidence="2" id="KW-1185">Reference proteome</keyword>
<proteinExistence type="predicted"/>
<name>A0A136IRI1_9PEZI</name>
<evidence type="ECO:0000313" key="2">
    <source>
        <dbReference type="Proteomes" id="UP000070501"/>
    </source>
</evidence>
<sequence>MCCLAASCSPCQSYAEAVLVYLLSTAMAPKRRKTRQRTSSAASCSTVTSVGAVTTAAASQPCISPATAARRDRMHRSLSR</sequence>
<accession>A0A136IRI1</accession>